<dbReference type="EMBL" id="CAMKVN010001627">
    <property type="protein sequence ID" value="CAI2177175.1"/>
    <property type="molecule type" value="Genomic_DNA"/>
</dbReference>
<comment type="caution">
    <text evidence="7">The sequence shown here is derived from an EMBL/GenBank/DDBJ whole genome shotgun (WGS) entry which is preliminary data.</text>
</comment>
<dbReference type="AlphaFoldDB" id="A0A9W4WPT3"/>
<feature type="non-terminal residue" evidence="7">
    <location>
        <position position="225"/>
    </location>
</feature>
<evidence type="ECO:0000256" key="6">
    <source>
        <dbReference type="SAM" id="Phobius"/>
    </source>
</evidence>
<dbReference type="OrthoDB" id="73465at2759"/>
<evidence type="ECO:0000256" key="4">
    <source>
        <dbReference type="ARBA" id="ARBA00022989"/>
    </source>
</evidence>
<name>A0A9W4WPT3_9GLOM</name>
<dbReference type="GO" id="GO:0005384">
    <property type="term" value="F:manganese ion transmembrane transporter activity"/>
    <property type="evidence" value="ECO:0007669"/>
    <property type="project" value="InterPro"/>
</dbReference>
<sequence length="225" mass="25587">MSSIFTLYSRYANGTSHRYETVPDEERILQPKKYFQSSDIFRDMIISLTDGLTIPFALAAGLSSLGHNYIVILGCLVELIASTISKTASGWATSKAAEYHYWAERKEEEFEVRYYLESEIQETIGKFIHDIMQPYELDSQSLAPLFEKLSNNPEKFVDFIMKFKFNLEKPDPTRSLQSALVIGTSYFVSGLIPIIPYFFIKDCVIGLYLSGGITLSCLILFGYVK</sequence>
<evidence type="ECO:0000256" key="3">
    <source>
        <dbReference type="ARBA" id="ARBA00022692"/>
    </source>
</evidence>
<protein>
    <submittedName>
        <fullName evidence="7">7105_t:CDS:1</fullName>
    </submittedName>
</protein>
<feature type="transmembrane region" description="Helical" evidence="6">
    <location>
        <begin position="179"/>
        <end position="199"/>
    </location>
</feature>
<dbReference type="Pfam" id="PF01988">
    <property type="entry name" value="VIT1"/>
    <property type="match status" value="1"/>
</dbReference>
<evidence type="ECO:0000256" key="2">
    <source>
        <dbReference type="ARBA" id="ARBA00007049"/>
    </source>
</evidence>
<keyword evidence="5 6" id="KW-0472">Membrane</keyword>
<dbReference type="InterPro" id="IPR008217">
    <property type="entry name" value="Ccc1_fam"/>
</dbReference>
<evidence type="ECO:0000256" key="5">
    <source>
        <dbReference type="ARBA" id="ARBA00023136"/>
    </source>
</evidence>
<dbReference type="GO" id="GO:0012505">
    <property type="term" value="C:endomembrane system"/>
    <property type="evidence" value="ECO:0007669"/>
    <property type="project" value="UniProtKB-SubCell"/>
</dbReference>
<evidence type="ECO:0000313" key="7">
    <source>
        <dbReference type="EMBL" id="CAI2177175.1"/>
    </source>
</evidence>
<comment type="subcellular location">
    <subcellularLocation>
        <location evidence="1">Endomembrane system</location>
        <topology evidence="1">Multi-pass membrane protein</topology>
    </subcellularLocation>
</comment>
<accession>A0A9W4WPT3</accession>
<gene>
    <name evidence="7" type="ORF">FWILDA_LOCUS7954</name>
</gene>
<proteinExistence type="inferred from homology"/>
<organism evidence="7 8">
    <name type="scientific">Funneliformis geosporum</name>
    <dbReference type="NCBI Taxonomy" id="1117311"/>
    <lineage>
        <taxon>Eukaryota</taxon>
        <taxon>Fungi</taxon>
        <taxon>Fungi incertae sedis</taxon>
        <taxon>Mucoromycota</taxon>
        <taxon>Glomeromycotina</taxon>
        <taxon>Glomeromycetes</taxon>
        <taxon>Glomerales</taxon>
        <taxon>Glomeraceae</taxon>
        <taxon>Funneliformis</taxon>
    </lineage>
</organism>
<keyword evidence="3 6" id="KW-0812">Transmembrane</keyword>
<evidence type="ECO:0000256" key="1">
    <source>
        <dbReference type="ARBA" id="ARBA00004127"/>
    </source>
</evidence>
<dbReference type="Proteomes" id="UP001153678">
    <property type="component" value="Unassembled WGS sequence"/>
</dbReference>
<dbReference type="GO" id="GO:0030026">
    <property type="term" value="P:intracellular manganese ion homeostasis"/>
    <property type="evidence" value="ECO:0007669"/>
    <property type="project" value="InterPro"/>
</dbReference>
<feature type="transmembrane region" description="Helical" evidence="6">
    <location>
        <begin position="205"/>
        <end position="224"/>
    </location>
</feature>
<evidence type="ECO:0000313" key="8">
    <source>
        <dbReference type="Proteomes" id="UP001153678"/>
    </source>
</evidence>
<comment type="similarity">
    <text evidence="2">Belongs to the CCC1 family.</text>
</comment>
<keyword evidence="4 6" id="KW-1133">Transmembrane helix</keyword>
<dbReference type="PANTHER" id="PTHR31851">
    <property type="entry name" value="FE(2+)/MN(2+) TRANSPORTER PCL1"/>
    <property type="match status" value="1"/>
</dbReference>
<keyword evidence="8" id="KW-1185">Reference proteome</keyword>
<reference evidence="7" key="1">
    <citation type="submission" date="2022-08" db="EMBL/GenBank/DDBJ databases">
        <authorList>
            <person name="Kallberg Y."/>
            <person name="Tangrot J."/>
            <person name="Rosling A."/>
        </authorList>
    </citation>
    <scope>NUCLEOTIDE SEQUENCE</scope>
    <source>
        <strain evidence="7">Wild A</strain>
    </source>
</reference>